<dbReference type="EMBL" id="MU266446">
    <property type="protein sequence ID" value="KAH7923663.1"/>
    <property type="molecule type" value="Genomic_DNA"/>
</dbReference>
<proteinExistence type="predicted"/>
<evidence type="ECO:0000313" key="2">
    <source>
        <dbReference type="Proteomes" id="UP000790709"/>
    </source>
</evidence>
<sequence>MLHLVRIIIALPSRQTLTDDGFDDFPLDRRSCRLLGPTALIVQALMGVLVILSLVYKRHREPHKRPWRIWLFDVSKQIVGQMFVHGMNVLISDLGSHHSSGNACTYYFLNVLIDTTLGVALIYLVLHAVSFLLTKKLRLKGFESGQYGTPPSMRFWARQAAVYVLALTTMKLLVVALFAAWPGISKVGDWLLSWTSIGKGETVQVIFVMGLFPIIMNVLQFWLIDSIVKASSGSDILPSSSPRDSDAQDREPLFRSGDDDDDSPVVRHDLENPPQPSCSRTQSGDDIKTVVGSEESKSVFSGVATPLTISDRPTSLAAHDYPPESAGSSLSRASSSSSRSRHKYKRSPPPPLEFHLPHAPAINSPDPPRSGRHDSQRHSLASTPAAESNSDHGSSWEKDDWADRVGEEEWTGRRQERKKGALSQAWNSPALQRVGSS</sequence>
<organism evidence="1 2">
    <name type="scientific">Leucogyrophana mollusca</name>
    <dbReference type="NCBI Taxonomy" id="85980"/>
    <lineage>
        <taxon>Eukaryota</taxon>
        <taxon>Fungi</taxon>
        <taxon>Dikarya</taxon>
        <taxon>Basidiomycota</taxon>
        <taxon>Agaricomycotina</taxon>
        <taxon>Agaricomycetes</taxon>
        <taxon>Agaricomycetidae</taxon>
        <taxon>Boletales</taxon>
        <taxon>Boletales incertae sedis</taxon>
        <taxon>Leucogyrophana</taxon>
    </lineage>
</organism>
<reference evidence="1" key="1">
    <citation type="journal article" date="2021" name="New Phytol.">
        <title>Evolutionary innovations through gain and loss of genes in the ectomycorrhizal Boletales.</title>
        <authorList>
            <person name="Wu G."/>
            <person name="Miyauchi S."/>
            <person name="Morin E."/>
            <person name="Kuo A."/>
            <person name="Drula E."/>
            <person name="Varga T."/>
            <person name="Kohler A."/>
            <person name="Feng B."/>
            <person name="Cao Y."/>
            <person name="Lipzen A."/>
            <person name="Daum C."/>
            <person name="Hundley H."/>
            <person name="Pangilinan J."/>
            <person name="Johnson J."/>
            <person name="Barry K."/>
            <person name="LaButti K."/>
            <person name="Ng V."/>
            <person name="Ahrendt S."/>
            <person name="Min B."/>
            <person name="Choi I.G."/>
            <person name="Park H."/>
            <person name="Plett J.M."/>
            <person name="Magnuson J."/>
            <person name="Spatafora J.W."/>
            <person name="Nagy L.G."/>
            <person name="Henrissat B."/>
            <person name="Grigoriev I.V."/>
            <person name="Yang Z.L."/>
            <person name="Xu J."/>
            <person name="Martin F.M."/>
        </authorList>
    </citation>
    <scope>NUCLEOTIDE SEQUENCE</scope>
    <source>
        <strain evidence="1">KUC20120723A-06</strain>
    </source>
</reference>
<dbReference type="Proteomes" id="UP000790709">
    <property type="component" value="Unassembled WGS sequence"/>
</dbReference>
<gene>
    <name evidence="1" type="ORF">BV22DRAFT_1130483</name>
</gene>
<accession>A0ACB8BGJ5</accession>
<protein>
    <submittedName>
        <fullName evidence="1">Uncharacterized protein</fullName>
    </submittedName>
</protein>
<comment type="caution">
    <text evidence="1">The sequence shown here is derived from an EMBL/GenBank/DDBJ whole genome shotgun (WGS) entry which is preliminary data.</text>
</comment>
<keyword evidence="2" id="KW-1185">Reference proteome</keyword>
<evidence type="ECO:0000313" key="1">
    <source>
        <dbReference type="EMBL" id="KAH7923663.1"/>
    </source>
</evidence>
<name>A0ACB8BGJ5_9AGAM</name>